<proteinExistence type="predicted"/>
<evidence type="ECO:0000313" key="1">
    <source>
        <dbReference type="EMBL" id="DAD79581.1"/>
    </source>
</evidence>
<reference evidence="1" key="1">
    <citation type="journal article" date="2021" name="Proc. Natl. Acad. Sci. U.S.A.">
        <title>A Catalog of Tens of Thousands of Viruses from Human Metagenomes Reveals Hidden Associations with Chronic Diseases.</title>
        <authorList>
            <person name="Tisza M.J."/>
            <person name="Buck C.B."/>
        </authorList>
    </citation>
    <scope>NUCLEOTIDE SEQUENCE</scope>
    <source>
        <strain evidence="1">CtZCK1</strain>
    </source>
</reference>
<dbReference type="EMBL" id="BK014868">
    <property type="protein sequence ID" value="DAD79581.1"/>
    <property type="molecule type" value="Genomic_DNA"/>
</dbReference>
<accession>A0A8S5MB91</accession>
<sequence>MDYTPLTQQRESHPHLLFSELQYYYTMMCYYMPATLKVH</sequence>
<protein>
    <submittedName>
        <fullName evidence="1">Uncharacterized protein</fullName>
    </submittedName>
</protein>
<organism evidence="1">
    <name type="scientific">Siphoviridae sp. ctZCK1</name>
    <dbReference type="NCBI Taxonomy" id="2826382"/>
    <lineage>
        <taxon>Viruses</taxon>
        <taxon>Duplodnaviria</taxon>
        <taxon>Heunggongvirae</taxon>
        <taxon>Uroviricota</taxon>
        <taxon>Caudoviricetes</taxon>
    </lineage>
</organism>
<name>A0A8S5MB91_9CAUD</name>